<protein>
    <recommendedName>
        <fullName evidence="3">DUF1822 domain-containing protein</fullName>
    </recommendedName>
</protein>
<dbReference type="OrthoDB" id="512705at2"/>
<dbReference type="EMBL" id="MRCA01000002">
    <property type="protein sequence ID" value="OKH15692.1"/>
    <property type="molecule type" value="Genomic_DNA"/>
</dbReference>
<dbReference type="Proteomes" id="UP000186391">
    <property type="component" value="Unassembled WGS sequence"/>
</dbReference>
<comment type="caution">
    <text evidence="1">The sequence shown here is derived from an EMBL/GenBank/DDBJ whole genome shotgun (WGS) entry which is preliminary data.</text>
</comment>
<dbReference type="InterPro" id="IPR014951">
    <property type="entry name" value="DUF1822"/>
</dbReference>
<gene>
    <name evidence="1" type="ORF">NIES592_06330</name>
</gene>
<name>A0A1U7H3G5_9CYAN</name>
<keyword evidence="2" id="KW-1185">Reference proteome</keyword>
<dbReference type="Pfam" id="PF08852">
    <property type="entry name" value="DUF1822"/>
    <property type="match status" value="1"/>
</dbReference>
<evidence type="ECO:0000313" key="1">
    <source>
        <dbReference type="EMBL" id="OKH15692.1"/>
    </source>
</evidence>
<sequence length="204" mass="22759">MKNMSNKKGINHLTLEASEEAFEYLQALLKSGELSELLGVSVLDVREIPITETKALNQIKQPENVNLRQWFAGMVEAGWLAIEQLLDPQQVELAFGFRNAISIVRTQKIDLGMQLARESVALVVILPPEADEEVDIVVQVHPLGQTHLPQGVQLLVSDKSGNQLEARSREADNFIQLEFSAKDGESFSVTVILKEVRVTQEFII</sequence>
<proteinExistence type="predicted"/>
<evidence type="ECO:0000313" key="2">
    <source>
        <dbReference type="Proteomes" id="UP000186391"/>
    </source>
</evidence>
<evidence type="ECO:0008006" key="3">
    <source>
        <dbReference type="Google" id="ProtNLM"/>
    </source>
</evidence>
<accession>A0A1U7H3G5</accession>
<organism evidence="1 2">
    <name type="scientific">Fischerella major NIES-592</name>
    <dbReference type="NCBI Taxonomy" id="210994"/>
    <lineage>
        <taxon>Bacteria</taxon>
        <taxon>Bacillati</taxon>
        <taxon>Cyanobacteriota</taxon>
        <taxon>Cyanophyceae</taxon>
        <taxon>Nostocales</taxon>
        <taxon>Hapalosiphonaceae</taxon>
        <taxon>Fischerella</taxon>
    </lineage>
</organism>
<reference evidence="1 2" key="1">
    <citation type="submission" date="2016-11" db="EMBL/GenBank/DDBJ databases">
        <title>Draft Genome Sequences of Nine Cyanobacterial Strains from Diverse Habitats.</title>
        <authorList>
            <person name="Zhu T."/>
            <person name="Hou S."/>
            <person name="Lu X."/>
            <person name="Hess W.R."/>
        </authorList>
    </citation>
    <scope>NUCLEOTIDE SEQUENCE [LARGE SCALE GENOMIC DNA]</scope>
    <source>
        <strain evidence="1 2">NIES-592</strain>
    </source>
</reference>
<dbReference type="AlphaFoldDB" id="A0A1U7H3G5"/>